<accession>A0A378ILH3</accession>
<gene>
    <name evidence="1" type="ORF">NCTC12438_02257</name>
</gene>
<dbReference type="Proteomes" id="UP000255316">
    <property type="component" value="Unassembled WGS sequence"/>
</dbReference>
<evidence type="ECO:0000313" key="2">
    <source>
        <dbReference type="Proteomes" id="UP000255316"/>
    </source>
</evidence>
<protein>
    <submittedName>
        <fullName evidence="1">Uncharacterized protein</fullName>
    </submittedName>
</protein>
<reference evidence="1 2" key="1">
    <citation type="submission" date="2018-06" db="EMBL/GenBank/DDBJ databases">
        <authorList>
            <consortium name="Pathogen Informatics"/>
            <person name="Doyle S."/>
        </authorList>
    </citation>
    <scope>NUCLEOTIDE SEQUENCE [LARGE SCALE GENOMIC DNA]</scope>
    <source>
        <strain evidence="1 2">NCTC12438</strain>
    </source>
</reference>
<name>A0A378ILH3_9GAMM</name>
<proteinExistence type="predicted"/>
<dbReference type="EMBL" id="UGNX01000001">
    <property type="protein sequence ID" value="STX35632.1"/>
    <property type="molecule type" value="Genomic_DNA"/>
</dbReference>
<sequence length="79" mass="9218">MVQVHKEEQKPQGQLQRRQNLERYVFFMLALKDRQSGEILVASNQATRAIYHGSFPCTGINQEHKTLTLNLEFSKFLKP</sequence>
<organism evidence="1 2">
    <name type="scientific">Legionella cincinnatiensis</name>
    <dbReference type="NCBI Taxonomy" id="28085"/>
    <lineage>
        <taxon>Bacteria</taxon>
        <taxon>Pseudomonadati</taxon>
        <taxon>Pseudomonadota</taxon>
        <taxon>Gammaproteobacteria</taxon>
        <taxon>Legionellales</taxon>
        <taxon>Legionellaceae</taxon>
        <taxon>Legionella</taxon>
    </lineage>
</organism>
<dbReference type="AlphaFoldDB" id="A0A378ILH3"/>
<evidence type="ECO:0000313" key="1">
    <source>
        <dbReference type="EMBL" id="STX35632.1"/>
    </source>
</evidence>